<dbReference type="RefSeq" id="WP_122896475.1">
    <property type="nucleotide sequence ID" value="NZ_RHIB01000001.1"/>
</dbReference>
<dbReference type="EMBL" id="RHIB01000001">
    <property type="protein sequence ID" value="RNA68953.1"/>
    <property type="molecule type" value="Genomic_DNA"/>
</dbReference>
<organism evidence="2 3">
    <name type="scientific">Alteribacter keqinensis</name>
    <dbReference type="NCBI Taxonomy" id="2483800"/>
    <lineage>
        <taxon>Bacteria</taxon>
        <taxon>Bacillati</taxon>
        <taxon>Bacillota</taxon>
        <taxon>Bacilli</taxon>
        <taxon>Bacillales</taxon>
        <taxon>Bacillaceae</taxon>
        <taxon>Alteribacter</taxon>
    </lineage>
</organism>
<keyword evidence="1" id="KW-1133">Transmembrane helix</keyword>
<evidence type="ECO:0000256" key="1">
    <source>
        <dbReference type="SAM" id="Phobius"/>
    </source>
</evidence>
<protein>
    <submittedName>
        <fullName evidence="2">YqzE family protein</fullName>
    </submittedName>
</protein>
<dbReference type="Proteomes" id="UP000278746">
    <property type="component" value="Unassembled WGS sequence"/>
</dbReference>
<dbReference type="AlphaFoldDB" id="A0A3M7TU37"/>
<sequence length="66" mass="8066">MKTNDYVKFVTQQVVEYADQPKSERIKKRQEKKEARPPAMHRWFGLVPFAFLLVYKKNRNRLQKQK</sequence>
<name>A0A3M7TU37_9BACI</name>
<proteinExistence type="predicted"/>
<evidence type="ECO:0000313" key="2">
    <source>
        <dbReference type="EMBL" id="RNA68953.1"/>
    </source>
</evidence>
<accession>A0A3M7TU37</accession>
<dbReference type="InterPro" id="IPR025622">
    <property type="entry name" value="YqzE"/>
</dbReference>
<keyword evidence="3" id="KW-1185">Reference proteome</keyword>
<keyword evidence="1" id="KW-0812">Transmembrane</keyword>
<evidence type="ECO:0000313" key="3">
    <source>
        <dbReference type="Proteomes" id="UP000278746"/>
    </source>
</evidence>
<comment type="caution">
    <text evidence="2">The sequence shown here is derived from an EMBL/GenBank/DDBJ whole genome shotgun (WGS) entry which is preliminary data.</text>
</comment>
<feature type="transmembrane region" description="Helical" evidence="1">
    <location>
        <begin position="39"/>
        <end position="55"/>
    </location>
</feature>
<dbReference type="Pfam" id="PF14038">
    <property type="entry name" value="YqzE"/>
    <property type="match status" value="1"/>
</dbReference>
<keyword evidence="1" id="KW-0472">Membrane</keyword>
<reference evidence="2 3" key="1">
    <citation type="submission" date="2018-10" db="EMBL/GenBank/DDBJ databases">
        <title>Bacillus Keqinensis sp. nov., a moderately halophilic bacterium isolated from a saline-alkaline lake.</title>
        <authorList>
            <person name="Wang H."/>
        </authorList>
    </citation>
    <scope>NUCLEOTIDE SEQUENCE [LARGE SCALE GENOMIC DNA]</scope>
    <source>
        <strain evidence="2 3">KQ-3</strain>
    </source>
</reference>
<gene>
    <name evidence="2" type="ORF">EBO34_03050</name>
</gene>
<dbReference type="OrthoDB" id="2691835at2"/>